<sequence length="971" mass="112154">MDANAPVEENGRMELTESGKQDGNLGDDFLEDFDSCWQDITDRLTISRLVSDSVIKGMVNAISQEAHEKITQKELEVSELKKILQSYHLGPNSENTKFLAFPLRSCEPKCTEFDRNDSIRGAFFEHDGMTESMCSLRNTAKENLNKLKKEIDRIRGCNSIRNINSGSEFVGLGLGGLLQEKASSRCIDLDKIVDDLQDNLDTFYKQLEGILQLSKASLGQWQVEQEYLADIEGMVIRNYIWSIQQEFEEKLWDQNAKILSNERKISAEKMKEISCLRQELDIILKSLSPEVGHLISYSSMDSDHSHRKLLGNHMTPTLHREGNGKHEMSKTNLPENVDPSRLKHMGKDELINHFNTEMTKMSRNHESQVHEITEENFALKREILKEREKSSMLKKDREFDILRRKIPDIILKLDDILMENEKLRSSDANDENLGTMRNRLESLISENHHLKDLLGEKKKEIKCLSSQVSSHAEKMSQHSLVLSESLNTIEKLKCEMQEAQFEASICEDIVECFLREMMDESKCATEESAMRYDIMQGIYETVFEGASFVGELASTSENEHLDEESIVMQGLLGVVLQESLKDAEEKMISLHNRYMEEMSARLSIEKEVLHCGQALEIEIFNNKKLEAELISSRASLKEKEKLVQEITSLLKEEKEKLALAYEEVGSLKDQANSQEILILKSHEESNTTNFKLTEAMQNVGLLEVETCELKRKLEQAMAEFRKVDEDRRMLVATVSENQETKLLFEEKEKEHRKQMETVIFVVQELSKEVYDFEHRVIDYISRNNERLKRLGSETKSLIQDASMVKRDRLIYKQRLEKRCSDLQKAEAEVDLLGDEVDALLRLLEKMYIALDHYSPILKHYPGVKSCEFPAACSAMQDFWKGIISKETHVLKTSVTGPNLTEVNRENLSAEMRLTQQKYRLENRICRLFHPVNQMPFYRKLMLFSQYMSMVGVEIDESEHSICLLHKMEKES</sequence>
<keyword evidence="1" id="KW-0175">Coiled coil</keyword>
<comment type="caution">
    <text evidence="3">The sequence shown here is derived from an EMBL/GenBank/DDBJ whole genome shotgun (WGS) entry which is preliminary data.</text>
</comment>
<accession>A0A5A7UFJ1</accession>
<protein>
    <submittedName>
        <fullName evidence="3">WPP domain-associated protein</fullName>
    </submittedName>
</protein>
<feature type="region of interest" description="Disordered" evidence="2">
    <location>
        <begin position="1"/>
        <end position="24"/>
    </location>
</feature>
<organism evidence="3 4">
    <name type="scientific">Cucumis melo var. makuwa</name>
    <name type="common">Oriental melon</name>
    <dbReference type="NCBI Taxonomy" id="1194695"/>
    <lineage>
        <taxon>Eukaryota</taxon>
        <taxon>Viridiplantae</taxon>
        <taxon>Streptophyta</taxon>
        <taxon>Embryophyta</taxon>
        <taxon>Tracheophyta</taxon>
        <taxon>Spermatophyta</taxon>
        <taxon>Magnoliopsida</taxon>
        <taxon>eudicotyledons</taxon>
        <taxon>Gunneridae</taxon>
        <taxon>Pentapetalae</taxon>
        <taxon>rosids</taxon>
        <taxon>fabids</taxon>
        <taxon>Cucurbitales</taxon>
        <taxon>Cucurbitaceae</taxon>
        <taxon>Benincaseae</taxon>
        <taxon>Cucumis</taxon>
    </lineage>
</organism>
<feature type="region of interest" description="Disordered" evidence="2">
    <location>
        <begin position="315"/>
        <end position="341"/>
    </location>
</feature>
<dbReference type="OrthoDB" id="619142at2759"/>
<dbReference type="AlphaFoldDB" id="A0A5A7UFJ1"/>
<name>A0A5A7UFJ1_CUCMM</name>
<dbReference type="STRING" id="1194695.A0A5A7UFJ1"/>
<proteinExistence type="predicted"/>
<dbReference type="PANTHER" id="PTHR33883">
    <property type="entry name" value="WPP DOMAIN-ASSOCIATED PROTEIN"/>
    <property type="match status" value="1"/>
</dbReference>
<dbReference type="InterPro" id="IPR037490">
    <property type="entry name" value="WAP"/>
</dbReference>
<dbReference type="Proteomes" id="UP000321393">
    <property type="component" value="Unassembled WGS sequence"/>
</dbReference>
<evidence type="ECO:0000313" key="3">
    <source>
        <dbReference type="EMBL" id="KAA0052485.1"/>
    </source>
</evidence>
<evidence type="ECO:0000313" key="4">
    <source>
        <dbReference type="Proteomes" id="UP000321393"/>
    </source>
</evidence>
<evidence type="ECO:0000256" key="1">
    <source>
        <dbReference type="SAM" id="Coils"/>
    </source>
</evidence>
<feature type="coiled-coil region" evidence="1">
    <location>
        <begin position="622"/>
        <end position="670"/>
    </location>
</feature>
<evidence type="ECO:0000256" key="2">
    <source>
        <dbReference type="SAM" id="MobiDB-lite"/>
    </source>
</evidence>
<feature type="compositionally biased region" description="Basic and acidic residues" evidence="2">
    <location>
        <begin position="9"/>
        <end position="20"/>
    </location>
</feature>
<dbReference type="EMBL" id="SSTE01010327">
    <property type="protein sequence ID" value="KAA0052485.1"/>
    <property type="molecule type" value="Genomic_DNA"/>
</dbReference>
<dbReference type="PANTHER" id="PTHR33883:SF10">
    <property type="entry name" value="WPP DOMAIN-ASSOCIATED PROTEIN"/>
    <property type="match status" value="1"/>
</dbReference>
<reference evidence="3 4" key="1">
    <citation type="submission" date="2019-08" db="EMBL/GenBank/DDBJ databases">
        <title>Draft genome sequences of two oriental melons (Cucumis melo L. var makuwa).</title>
        <authorList>
            <person name="Kwon S.-Y."/>
        </authorList>
    </citation>
    <scope>NUCLEOTIDE SEQUENCE [LARGE SCALE GENOMIC DNA]</scope>
    <source>
        <strain evidence="4">cv. SW 3</strain>
        <tissue evidence="3">Leaf</tissue>
    </source>
</reference>
<gene>
    <name evidence="3" type="ORF">E6C27_scaffold120G00840</name>
</gene>
<feature type="compositionally biased region" description="Basic and acidic residues" evidence="2">
    <location>
        <begin position="318"/>
        <end position="329"/>
    </location>
</feature>